<protein>
    <submittedName>
        <fullName evidence="2">Uncharacterized protein</fullName>
    </submittedName>
</protein>
<reference evidence="2 3" key="1">
    <citation type="submission" date="2022-08" db="EMBL/GenBank/DDBJ databases">
        <title>Bacterial and archaeal communities from various locations to study Microbial Dark Matter (Phase II).</title>
        <authorList>
            <person name="Stepanauskas R."/>
        </authorList>
    </citation>
    <scope>NUCLEOTIDE SEQUENCE [LARGE SCALE GENOMIC DNA]</scope>
    <source>
        <strain evidence="2 3">PD1</strain>
    </source>
</reference>
<keyword evidence="1" id="KW-0175">Coiled coil</keyword>
<dbReference type="EMBL" id="JANUCP010000003">
    <property type="protein sequence ID" value="MCS3919398.1"/>
    <property type="molecule type" value="Genomic_DNA"/>
</dbReference>
<comment type="caution">
    <text evidence="2">The sequence shown here is derived from an EMBL/GenBank/DDBJ whole genome shotgun (WGS) entry which is preliminary data.</text>
</comment>
<evidence type="ECO:0000256" key="1">
    <source>
        <dbReference type="SAM" id="Coils"/>
    </source>
</evidence>
<sequence length="81" mass="9479">MRSWRVAALLFLLGLGLGLLAQAIFTPAHSQNDVVSLLRSIDRRLESIERRLDRIERNTDNISRNFDYVRDWNSVRVKVVR</sequence>
<feature type="coiled-coil region" evidence="1">
    <location>
        <begin position="38"/>
        <end position="65"/>
    </location>
</feature>
<evidence type="ECO:0000313" key="3">
    <source>
        <dbReference type="Proteomes" id="UP001204798"/>
    </source>
</evidence>
<dbReference type="Proteomes" id="UP001204798">
    <property type="component" value="Unassembled WGS sequence"/>
</dbReference>
<name>A0ABT2EN66_9BACT</name>
<organism evidence="2 3">
    <name type="scientific">Candidatus Fervidibacter sacchari</name>
    <dbReference type="NCBI Taxonomy" id="1448929"/>
    <lineage>
        <taxon>Bacteria</taxon>
        <taxon>Candidatus Fervidibacterota</taxon>
        <taxon>Candidatus Fervidibacter</taxon>
    </lineage>
</organism>
<gene>
    <name evidence="2" type="ORF">M2350_001811</name>
</gene>
<proteinExistence type="predicted"/>
<evidence type="ECO:0000313" key="2">
    <source>
        <dbReference type="EMBL" id="MCS3919398.1"/>
    </source>
</evidence>
<keyword evidence="3" id="KW-1185">Reference proteome</keyword>
<dbReference type="RefSeq" id="WP_259095785.1">
    <property type="nucleotide sequence ID" value="NZ_CP130454.1"/>
</dbReference>
<accession>A0ABT2EN66</accession>